<feature type="domain" description="HTH luxR-type" evidence="3">
    <location>
        <begin position="897"/>
        <end position="965"/>
    </location>
</feature>
<dbReference type="SMART" id="SM00421">
    <property type="entry name" value="HTH_LUXR"/>
    <property type="match status" value="1"/>
</dbReference>
<dbReference type="PANTHER" id="PTHR16305:SF35">
    <property type="entry name" value="TRANSCRIPTIONAL ACTIVATOR DOMAIN"/>
    <property type="match status" value="1"/>
</dbReference>
<dbReference type="InterPro" id="IPR041664">
    <property type="entry name" value="AAA_16"/>
</dbReference>
<accession>A0A1H0S6Q7</accession>
<dbReference type="PRINTS" id="PR00038">
    <property type="entry name" value="HTHLUXR"/>
</dbReference>
<dbReference type="STRING" id="641025.SAMN05421507_107238"/>
<dbReference type="GO" id="GO:0005524">
    <property type="term" value="F:ATP binding"/>
    <property type="evidence" value="ECO:0007669"/>
    <property type="project" value="UniProtKB-KW"/>
</dbReference>
<dbReference type="EMBL" id="FNIX01000007">
    <property type="protein sequence ID" value="SDP36908.1"/>
    <property type="molecule type" value="Genomic_DNA"/>
</dbReference>
<dbReference type="RefSeq" id="WP_090099120.1">
    <property type="nucleotide sequence ID" value="NZ_FNIX01000007.1"/>
</dbReference>
<organism evidence="4 5">
    <name type="scientific">Lentzea jiangxiensis</name>
    <dbReference type="NCBI Taxonomy" id="641025"/>
    <lineage>
        <taxon>Bacteria</taxon>
        <taxon>Bacillati</taxon>
        <taxon>Actinomycetota</taxon>
        <taxon>Actinomycetes</taxon>
        <taxon>Pseudonocardiales</taxon>
        <taxon>Pseudonocardiaceae</taxon>
        <taxon>Lentzea</taxon>
    </lineage>
</organism>
<dbReference type="OrthoDB" id="134933at2"/>
<reference evidence="5" key="1">
    <citation type="submission" date="2016-10" db="EMBL/GenBank/DDBJ databases">
        <authorList>
            <person name="Varghese N."/>
            <person name="Submissions S."/>
        </authorList>
    </citation>
    <scope>NUCLEOTIDE SEQUENCE [LARGE SCALE GENOMIC DNA]</scope>
    <source>
        <strain evidence="5">CGMCC 4.6609</strain>
    </source>
</reference>
<evidence type="ECO:0000313" key="4">
    <source>
        <dbReference type="EMBL" id="SDP36908.1"/>
    </source>
</evidence>
<dbReference type="Gene3D" id="1.10.10.10">
    <property type="entry name" value="Winged helix-like DNA-binding domain superfamily/Winged helix DNA-binding domain"/>
    <property type="match status" value="1"/>
</dbReference>
<dbReference type="GO" id="GO:0005737">
    <property type="term" value="C:cytoplasm"/>
    <property type="evidence" value="ECO:0007669"/>
    <property type="project" value="TreeGrafter"/>
</dbReference>
<dbReference type="SUPFAM" id="SSF48452">
    <property type="entry name" value="TPR-like"/>
    <property type="match status" value="1"/>
</dbReference>
<evidence type="ECO:0000256" key="1">
    <source>
        <dbReference type="ARBA" id="ARBA00022741"/>
    </source>
</evidence>
<keyword evidence="5" id="KW-1185">Reference proteome</keyword>
<evidence type="ECO:0000313" key="5">
    <source>
        <dbReference type="Proteomes" id="UP000199691"/>
    </source>
</evidence>
<dbReference type="PROSITE" id="PS00622">
    <property type="entry name" value="HTH_LUXR_1"/>
    <property type="match status" value="1"/>
</dbReference>
<sequence>MVADSQHHRNTGSRTTLVGRGPELKRIVDALESTKHATPATILVEGATGIGKTALLDAACDLAQARGFVVCRAKASPMERELPFAVVQQLFEHLREELSQGQDGEGTPHGHGAIAGHFTAEVRDMDDVHVLRAIRDVYRFTVRLAQRAPLCLVVDDVQWADVPSLRWLNYLLHRVAKLPVVTLLTRTPGIRPADPLLIAELELYSQSTRLTVFTAQDVVQLTEQVLGRTPDGSFVEAVLQATGGCPMVTSHVLGQMRERSTPPDEEAAGALPGLDPEELGRSMLARLNRQSRQLVEVAKAIAVVEPDDLDLLTAVMGVSNGAAADLVRQLEGMGLLAPDDELAFSHPVIKTAIGGAVPYQEREELHAKAARHLHRTRAPAPVVAHHVLRTSSRLGAWAVAALRTTADTATAAGDPRTGAKLLSRALDEELSTSQRKDLLVRLGLAEVYFDPRMAVVHLEEGMTGLDDPEEVLAVACRLAQVLYFDGAYDSASEVLRRTEAEIGSKIPAVVEMLRLLERITVPSRTQTTGQVDFRQFDEQEWRRGDEHGRRLAGLIAEDASNRGIDLPLCRKTALAALSGGAPAILHYPQRMVGVLNSLLRADEAELVMRYCDEILLEAHREGLSLIVLLGHTLRSRAHYHRGSFAEAVADAELALSAARTAALPPDHFGQVYAVDAQVRAQLALGDVKAAENALRPFGRFRALPSTWHHTALLHSRGALRMELGDTEGALADQLECGERFEAWGRPSPALRPWRSYAALAHLKLGQRDPALDLALREVELARKWGAPSVIGRALLTMGIVTGGAAAAPWLTEAESVLRPSSARMLHAQVLLELAGTLGEKGQHNTARNHLAEAKKLGEQCGVAVQTGEKPADPVSARTARARIPRPAEPTKVVPPGPRANALALTPHEHRVAGLVLEGNSNDEIARKLSVSRRTVEFHLTSIYRKLGVRRRTQLPSALAGFVSRR</sequence>
<gene>
    <name evidence="4" type="ORF">SAMN05421507_107238</name>
</gene>
<dbReference type="InterPro" id="IPR011990">
    <property type="entry name" value="TPR-like_helical_dom_sf"/>
</dbReference>
<dbReference type="SUPFAM" id="SSF46894">
    <property type="entry name" value="C-terminal effector domain of the bipartite response regulators"/>
    <property type="match status" value="1"/>
</dbReference>
<dbReference type="Pfam" id="PF13191">
    <property type="entry name" value="AAA_16"/>
    <property type="match status" value="1"/>
</dbReference>
<proteinExistence type="predicted"/>
<dbReference type="GO" id="GO:0003677">
    <property type="term" value="F:DNA binding"/>
    <property type="evidence" value="ECO:0007669"/>
    <property type="project" value="InterPro"/>
</dbReference>
<dbReference type="SUPFAM" id="SSF52540">
    <property type="entry name" value="P-loop containing nucleoside triphosphate hydrolases"/>
    <property type="match status" value="1"/>
</dbReference>
<dbReference type="Pfam" id="PF00196">
    <property type="entry name" value="GerE"/>
    <property type="match status" value="1"/>
</dbReference>
<evidence type="ECO:0000256" key="2">
    <source>
        <dbReference type="ARBA" id="ARBA00022840"/>
    </source>
</evidence>
<dbReference type="InterPro" id="IPR036388">
    <property type="entry name" value="WH-like_DNA-bd_sf"/>
</dbReference>
<dbReference type="AlphaFoldDB" id="A0A1H0S6Q7"/>
<dbReference type="Proteomes" id="UP000199691">
    <property type="component" value="Unassembled WGS sequence"/>
</dbReference>
<dbReference type="InterPro" id="IPR000792">
    <property type="entry name" value="Tscrpt_reg_LuxR_C"/>
</dbReference>
<dbReference type="PROSITE" id="PS50043">
    <property type="entry name" value="HTH_LUXR_2"/>
    <property type="match status" value="1"/>
</dbReference>
<dbReference type="GO" id="GO:0006355">
    <property type="term" value="P:regulation of DNA-templated transcription"/>
    <property type="evidence" value="ECO:0007669"/>
    <property type="project" value="InterPro"/>
</dbReference>
<dbReference type="Gene3D" id="3.40.50.300">
    <property type="entry name" value="P-loop containing nucleotide triphosphate hydrolases"/>
    <property type="match status" value="1"/>
</dbReference>
<dbReference type="PANTHER" id="PTHR16305">
    <property type="entry name" value="TESTICULAR SOLUBLE ADENYLYL CYCLASE"/>
    <property type="match status" value="1"/>
</dbReference>
<dbReference type="GO" id="GO:0004016">
    <property type="term" value="F:adenylate cyclase activity"/>
    <property type="evidence" value="ECO:0007669"/>
    <property type="project" value="TreeGrafter"/>
</dbReference>
<evidence type="ECO:0000259" key="3">
    <source>
        <dbReference type="PROSITE" id="PS50043"/>
    </source>
</evidence>
<dbReference type="CDD" id="cd06170">
    <property type="entry name" value="LuxR_C_like"/>
    <property type="match status" value="1"/>
</dbReference>
<dbReference type="InterPro" id="IPR027417">
    <property type="entry name" value="P-loop_NTPase"/>
</dbReference>
<keyword evidence="1" id="KW-0547">Nucleotide-binding</keyword>
<keyword evidence="2" id="KW-0067">ATP-binding</keyword>
<name>A0A1H0S6Q7_9PSEU</name>
<protein>
    <submittedName>
        <fullName evidence="4">Predicted ATPase</fullName>
    </submittedName>
</protein>
<dbReference type="Gene3D" id="1.25.40.10">
    <property type="entry name" value="Tetratricopeptide repeat domain"/>
    <property type="match status" value="1"/>
</dbReference>
<dbReference type="InterPro" id="IPR016032">
    <property type="entry name" value="Sig_transdc_resp-reg_C-effctor"/>
</dbReference>